<keyword evidence="3" id="KW-0443">Lipid metabolism</keyword>
<sequence>MLGTGTGIGTGLGSRTAHARPSRDLVLRLPAPTGPYPVGATTLHLTDHTRPDPWKPELPSRELMLTVFHPARTAHGHPPAPHMSPGAAALVPHIDAVHLHPELPTSGVNWAATPTHAHLGAPALPGRHPVLLYTPGGGDPRTLGTGLAEDLASHGYVVVSVDHPGETTEVEFPDGRIVTTELGGNPKEDTALFHRMIDARLADVAFVLDQLPSLLDGLGIRSGGLISIYGHSAGGTTAAQTLHDDPRVRAAVNLEGYLDDPSGALFPIARDRVTRPLLLAGTDGFRDARFDRSWSAARGRVRIRRLNGADHWVFTDYAAFAPQLQAAGLMTPAARAGFVGPIAPSRSIPWVRSAVRSFFRTALPTRP</sequence>
<comment type="caution">
    <text evidence="5">The sequence shown here is derived from an EMBL/GenBank/DDBJ whole genome shotgun (WGS) entry which is preliminary data.</text>
</comment>
<gene>
    <name evidence="5" type="ORF">GCM10014713_33650</name>
</gene>
<evidence type="ECO:0000256" key="2">
    <source>
        <dbReference type="ARBA" id="ARBA00022963"/>
    </source>
</evidence>
<dbReference type="SUPFAM" id="SSF53474">
    <property type="entry name" value="alpha/beta-Hydrolases"/>
    <property type="match status" value="1"/>
</dbReference>
<proteinExistence type="predicted"/>
<dbReference type="Proteomes" id="UP000619486">
    <property type="component" value="Unassembled WGS sequence"/>
</dbReference>
<organism evidence="5 6">
    <name type="scientific">Streptomyces purpureus</name>
    <dbReference type="NCBI Taxonomy" id="1951"/>
    <lineage>
        <taxon>Bacteria</taxon>
        <taxon>Bacillati</taxon>
        <taxon>Actinomycetota</taxon>
        <taxon>Actinomycetes</taxon>
        <taxon>Kitasatosporales</taxon>
        <taxon>Streptomycetaceae</taxon>
        <taxon>Streptomyces</taxon>
    </lineage>
</organism>
<keyword evidence="1" id="KW-0378">Hydrolase</keyword>
<dbReference type="PANTHER" id="PTHR10272">
    <property type="entry name" value="PLATELET-ACTIVATING FACTOR ACETYLHYDROLASE"/>
    <property type="match status" value="1"/>
</dbReference>
<dbReference type="GO" id="GO:0003847">
    <property type="term" value="F:1-alkyl-2-acetylglycerophosphocholine esterase activity"/>
    <property type="evidence" value="ECO:0007669"/>
    <property type="project" value="TreeGrafter"/>
</dbReference>
<keyword evidence="2" id="KW-0442">Lipid degradation</keyword>
<evidence type="ECO:0000313" key="6">
    <source>
        <dbReference type="Proteomes" id="UP000619486"/>
    </source>
</evidence>
<dbReference type="Gene3D" id="3.40.50.1820">
    <property type="entry name" value="alpha/beta hydrolase"/>
    <property type="match status" value="1"/>
</dbReference>
<dbReference type="InterPro" id="IPR029058">
    <property type="entry name" value="AB_hydrolase_fold"/>
</dbReference>
<accession>A0A918H4C6</accession>
<reference evidence="5" key="1">
    <citation type="journal article" date="2014" name="Int. J. Syst. Evol. Microbiol.">
        <title>Complete genome sequence of Corynebacterium casei LMG S-19264T (=DSM 44701T), isolated from a smear-ripened cheese.</title>
        <authorList>
            <consortium name="US DOE Joint Genome Institute (JGI-PGF)"/>
            <person name="Walter F."/>
            <person name="Albersmeier A."/>
            <person name="Kalinowski J."/>
            <person name="Ruckert C."/>
        </authorList>
    </citation>
    <scope>NUCLEOTIDE SEQUENCE</scope>
    <source>
        <strain evidence="5">JCM 3172</strain>
    </source>
</reference>
<evidence type="ECO:0000256" key="4">
    <source>
        <dbReference type="SAM" id="MobiDB-lite"/>
    </source>
</evidence>
<protein>
    <submittedName>
        <fullName evidence="5">Lipase</fullName>
    </submittedName>
</protein>
<reference evidence="5" key="2">
    <citation type="submission" date="2020-09" db="EMBL/GenBank/DDBJ databases">
        <authorList>
            <person name="Sun Q."/>
            <person name="Ohkuma M."/>
        </authorList>
    </citation>
    <scope>NUCLEOTIDE SEQUENCE</scope>
    <source>
        <strain evidence="5">JCM 3172</strain>
    </source>
</reference>
<evidence type="ECO:0000313" key="5">
    <source>
        <dbReference type="EMBL" id="GGT37167.1"/>
    </source>
</evidence>
<name>A0A918H4C6_9ACTN</name>
<dbReference type="GO" id="GO:0016042">
    <property type="term" value="P:lipid catabolic process"/>
    <property type="evidence" value="ECO:0007669"/>
    <property type="project" value="UniProtKB-KW"/>
</dbReference>
<dbReference type="EMBL" id="BMQQ01000011">
    <property type="protein sequence ID" value="GGT37167.1"/>
    <property type="molecule type" value="Genomic_DNA"/>
</dbReference>
<feature type="compositionally biased region" description="Gly residues" evidence="4">
    <location>
        <begin position="1"/>
        <end position="12"/>
    </location>
</feature>
<keyword evidence="6" id="KW-1185">Reference proteome</keyword>
<evidence type="ECO:0000256" key="1">
    <source>
        <dbReference type="ARBA" id="ARBA00022801"/>
    </source>
</evidence>
<feature type="region of interest" description="Disordered" evidence="4">
    <location>
        <begin position="1"/>
        <end position="52"/>
    </location>
</feature>
<dbReference type="AlphaFoldDB" id="A0A918H4C6"/>
<evidence type="ECO:0000256" key="3">
    <source>
        <dbReference type="ARBA" id="ARBA00023098"/>
    </source>
</evidence>
<dbReference type="PANTHER" id="PTHR10272:SF0">
    <property type="entry name" value="PLATELET-ACTIVATING FACTOR ACETYLHYDROLASE"/>
    <property type="match status" value="1"/>
</dbReference>